<accession>A0A0N7L701</accession>
<dbReference type="EMBL" id="CCYD01001640">
    <property type="protein sequence ID" value="CEG45699.1"/>
    <property type="molecule type" value="Genomic_DNA"/>
</dbReference>
<dbReference type="AlphaFoldDB" id="A0A0N7L701"/>
<dbReference type="OrthoDB" id="115169at2759"/>
<dbReference type="RefSeq" id="XP_024582068.1">
    <property type="nucleotide sequence ID" value="XM_024716473.1"/>
</dbReference>
<dbReference type="PANTHER" id="PTHR33206:SF1">
    <property type="entry name" value="DNA-DIRECTED DNA POLYMERASE"/>
    <property type="match status" value="1"/>
</dbReference>
<dbReference type="Proteomes" id="UP000054928">
    <property type="component" value="Unassembled WGS sequence"/>
</dbReference>
<proteinExistence type="predicted"/>
<evidence type="ECO:0000313" key="2">
    <source>
        <dbReference type="Proteomes" id="UP000054928"/>
    </source>
</evidence>
<sequence>MTSVFKNELIDSLNESVIGKHMFNHNQARKQSRAKSARKLIGSYLSERILIYAPMLKCYLSHGMEITKAYCFVEAISHKALATLIESVSNARQEGDVDKSKAMIADMIKVVGTSAFNQAGMDISKHKEVKYESIYKAIKNKRVTYHGLEELNDGCKKKRRLNNTNPIHLSIAIY</sequence>
<organism evidence="1 2">
    <name type="scientific">Plasmopara halstedii</name>
    <name type="common">Downy mildew of sunflower</name>
    <dbReference type="NCBI Taxonomy" id="4781"/>
    <lineage>
        <taxon>Eukaryota</taxon>
        <taxon>Sar</taxon>
        <taxon>Stramenopiles</taxon>
        <taxon>Oomycota</taxon>
        <taxon>Peronosporomycetes</taxon>
        <taxon>Peronosporales</taxon>
        <taxon>Peronosporaceae</taxon>
        <taxon>Plasmopara</taxon>
    </lineage>
</organism>
<dbReference type="PANTHER" id="PTHR33206">
    <property type="entry name" value="PROTEIN CBG10425"/>
    <property type="match status" value="1"/>
</dbReference>
<dbReference type="GeneID" id="36397035"/>
<reference evidence="2" key="1">
    <citation type="submission" date="2014-09" db="EMBL/GenBank/DDBJ databases">
        <authorList>
            <person name="Sharma Rahul"/>
            <person name="Thines Marco"/>
        </authorList>
    </citation>
    <scope>NUCLEOTIDE SEQUENCE [LARGE SCALE GENOMIC DNA]</scope>
</reference>
<keyword evidence="2" id="KW-1185">Reference proteome</keyword>
<protein>
    <submittedName>
        <fullName evidence="1">Chromodomain protein, putative</fullName>
    </submittedName>
</protein>
<name>A0A0N7L701_PLAHL</name>
<evidence type="ECO:0000313" key="1">
    <source>
        <dbReference type="EMBL" id="CEG45699.1"/>
    </source>
</evidence>
<dbReference type="OMA" id="MIEVDIT"/>